<accession>A0A2K3CPN4</accession>
<dbReference type="GeneID" id="66056958"/>
<protein>
    <submittedName>
        <fullName evidence="2">Uncharacterized protein</fullName>
    </submittedName>
</protein>
<reference evidence="2 3" key="1">
    <citation type="journal article" date="2007" name="Science">
        <title>The Chlamydomonas genome reveals the evolution of key animal and plant functions.</title>
        <authorList>
            <person name="Merchant S.S."/>
            <person name="Prochnik S.E."/>
            <person name="Vallon O."/>
            <person name="Harris E.H."/>
            <person name="Karpowicz S.J."/>
            <person name="Witman G.B."/>
            <person name="Terry A."/>
            <person name="Salamov A."/>
            <person name="Fritz-Laylin L.K."/>
            <person name="Marechal-Drouard L."/>
            <person name="Marshall W.F."/>
            <person name="Qu L.H."/>
            <person name="Nelson D.R."/>
            <person name="Sanderfoot A.A."/>
            <person name="Spalding M.H."/>
            <person name="Kapitonov V.V."/>
            <person name="Ren Q."/>
            <person name="Ferris P."/>
            <person name="Lindquist E."/>
            <person name="Shapiro H."/>
            <person name="Lucas S.M."/>
            <person name="Grimwood J."/>
            <person name="Schmutz J."/>
            <person name="Cardol P."/>
            <person name="Cerutti H."/>
            <person name="Chanfreau G."/>
            <person name="Chen C.L."/>
            <person name="Cognat V."/>
            <person name="Croft M.T."/>
            <person name="Dent R."/>
            <person name="Dutcher S."/>
            <person name="Fernandez E."/>
            <person name="Fukuzawa H."/>
            <person name="Gonzalez-Ballester D."/>
            <person name="Gonzalez-Halphen D."/>
            <person name="Hallmann A."/>
            <person name="Hanikenne M."/>
            <person name="Hippler M."/>
            <person name="Inwood W."/>
            <person name="Jabbari K."/>
            <person name="Kalanon M."/>
            <person name="Kuras R."/>
            <person name="Lefebvre P.A."/>
            <person name="Lemaire S.D."/>
            <person name="Lobanov A.V."/>
            <person name="Lohr M."/>
            <person name="Manuell A."/>
            <person name="Meier I."/>
            <person name="Mets L."/>
            <person name="Mittag M."/>
            <person name="Mittelmeier T."/>
            <person name="Moroney J.V."/>
            <person name="Moseley J."/>
            <person name="Napoli C."/>
            <person name="Nedelcu A.M."/>
            <person name="Niyogi K."/>
            <person name="Novoselov S.V."/>
            <person name="Paulsen I.T."/>
            <person name="Pazour G."/>
            <person name="Purton S."/>
            <person name="Ral J.P."/>
            <person name="Riano-Pachon D.M."/>
            <person name="Riekhof W."/>
            <person name="Rymarquis L."/>
            <person name="Schroda M."/>
            <person name="Stern D."/>
            <person name="Umen J."/>
            <person name="Willows R."/>
            <person name="Wilson N."/>
            <person name="Zimmer S.L."/>
            <person name="Allmer J."/>
            <person name="Balk J."/>
            <person name="Bisova K."/>
            <person name="Chen C.J."/>
            <person name="Elias M."/>
            <person name="Gendler K."/>
            <person name="Hauser C."/>
            <person name="Lamb M.R."/>
            <person name="Ledford H."/>
            <person name="Long J.C."/>
            <person name="Minagawa J."/>
            <person name="Page M.D."/>
            <person name="Pan J."/>
            <person name="Pootakham W."/>
            <person name="Roje S."/>
            <person name="Rose A."/>
            <person name="Stahlberg E."/>
            <person name="Terauchi A.M."/>
            <person name="Yang P."/>
            <person name="Ball S."/>
            <person name="Bowler C."/>
            <person name="Dieckmann C.L."/>
            <person name="Gladyshev V.N."/>
            <person name="Green P."/>
            <person name="Jorgensen R."/>
            <person name="Mayfield S."/>
            <person name="Mueller-Roeber B."/>
            <person name="Rajamani S."/>
            <person name="Sayre R.T."/>
            <person name="Brokstein P."/>
            <person name="Dubchak I."/>
            <person name="Goodstein D."/>
            <person name="Hornick L."/>
            <person name="Huang Y.W."/>
            <person name="Jhaveri J."/>
            <person name="Luo Y."/>
            <person name="Martinez D."/>
            <person name="Ngau W.C."/>
            <person name="Otillar B."/>
            <person name="Poliakov A."/>
            <person name="Porter A."/>
            <person name="Szajkowski L."/>
            <person name="Werner G."/>
            <person name="Zhou K."/>
            <person name="Grigoriev I.V."/>
            <person name="Rokhsar D.S."/>
            <person name="Grossman A.R."/>
        </authorList>
    </citation>
    <scope>NUCLEOTIDE SEQUENCE [LARGE SCALE GENOMIC DNA]</scope>
    <source>
        <strain evidence="3">CC-503</strain>
    </source>
</reference>
<dbReference type="InParanoid" id="A0A2K3CPN4"/>
<sequence length="107" mass="9794">MRHALMEMLLGKPRPAALRPAGGGGGGAGPGDGVGGGGGTAPTGGNSSGHGVGPGGGGGTGGPGPSGSGGAHTCLEQRGRARPRGGGQRGAAFKAAPARRLRPAGVV</sequence>
<keyword evidence="3" id="KW-1185">Reference proteome</keyword>
<dbReference type="RefSeq" id="XP_042914548.1">
    <property type="nucleotide sequence ID" value="XM_043072089.1"/>
</dbReference>
<evidence type="ECO:0000313" key="3">
    <source>
        <dbReference type="Proteomes" id="UP000006906"/>
    </source>
</evidence>
<name>A0A2K3CPN4_CHLRE</name>
<organism evidence="2 3">
    <name type="scientific">Chlamydomonas reinhardtii</name>
    <name type="common">Chlamydomonas smithii</name>
    <dbReference type="NCBI Taxonomy" id="3055"/>
    <lineage>
        <taxon>Eukaryota</taxon>
        <taxon>Viridiplantae</taxon>
        <taxon>Chlorophyta</taxon>
        <taxon>core chlorophytes</taxon>
        <taxon>Chlorophyceae</taxon>
        <taxon>CS clade</taxon>
        <taxon>Chlamydomonadales</taxon>
        <taxon>Chlamydomonadaceae</taxon>
        <taxon>Chlamydomonas</taxon>
    </lineage>
</organism>
<dbReference type="KEGG" id="cre:CHLRE_17g711480v5"/>
<evidence type="ECO:0000313" key="2">
    <source>
        <dbReference type="EMBL" id="PNW70237.1"/>
    </source>
</evidence>
<evidence type="ECO:0000256" key="1">
    <source>
        <dbReference type="SAM" id="MobiDB-lite"/>
    </source>
</evidence>
<feature type="region of interest" description="Disordered" evidence="1">
    <location>
        <begin position="1"/>
        <end position="107"/>
    </location>
</feature>
<feature type="compositionally biased region" description="Gly residues" evidence="1">
    <location>
        <begin position="21"/>
        <end position="70"/>
    </location>
</feature>
<dbReference type="Gramene" id="PNW70237">
    <property type="protein sequence ID" value="PNW70237"/>
    <property type="gene ID" value="CHLRE_17g711480v5"/>
</dbReference>
<dbReference type="Proteomes" id="UP000006906">
    <property type="component" value="Chromosome 17"/>
</dbReference>
<proteinExistence type="predicted"/>
<dbReference type="AlphaFoldDB" id="A0A2K3CPN4"/>
<gene>
    <name evidence="2" type="ORF">CHLRE_17g711480v5</name>
</gene>
<dbReference type="EMBL" id="CM008978">
    <property type="protein sequence ID" value="PNW70237.1"/>
    <property type="molecule type" value="Genomic_DNA"/>
</dbReference>
<feature type="compositionally biased region" description="Low complexity" evidence="1">
    <location>
        <begin position="11"/>
        <end position="20"/>
    </location>
</feature>
<feature type="compositionally biased region" description="Basic residues" evidence="1">
    <location>
        <begin position="97"/>
        <end position="107"/>
    </location>
</feature>